<feature type="signal peptide" evidence="1">
    <location>
        <begin position="1"/>
        <end position="25"/>
    </location>
</feature>
<sequence length="76" mass="8643">MFYRESCFVLIPLIISFLPCPFTFSCKSDLSSMIFLSSFLPSESVASLHELRFDVRFSTIGVLLLPDLCFTLLQVL</sequence>
<name>A0A5D2IR61_GOSTO</name>
<dbReference type="Proteomes" id="UP000322667">
    <property type="component" value="Chromosome D11"/>
</dbReference>
<protein>
    <recommendedName>
        <fullName evidence="4">Secreted protein</fullName>
    </recommendedName>
</protein>
<gene>
    <name evidence="2" type="ORF">ES332_D11G210900v1</name>
</gene>
<proteinExistence type="predicted"/>
<evidence type="ECO:0000313" key="2">
    <source>
        <dbReference type="EMBL" id="TYH44665.1"/>
    </source>
</evidence>
<accession>A0A5D2IR61</accession>
<reference evidence="2 3" key="1">
    <citation type="submission" date="2019-07" db="EMBL/GenBank/DDBJ databases">
        <title>WGS assembly of Gossypium tomentosum.</title>
        <authorList>
            <person name="Chen Z.J."/>
            <person name="Sreedasyam A."/>
            <person name="Ando A."/>
            <person name="Song Q."/>
            <person name="De L."/>
            <person name="Hulse-Kemp A."/>
            <person name="Ding M."/>
            <person name="Ye W."/>
            <person name="Kirkbride R."/>
            <person name="Jenkins J."/>
            <person name="Plott C."/>
            <person name="Lovell J."/>
            <person name="Lin Y.-M."/>
            <person name="Vaughn R."/>
            <person name="Liu B."/>
            <person name="Li W."/>
            <person name="Simpson S."/>
            <person name="Scheffler B."/>
            <person name="Saski C."/>
            <person name="Grover C."/>
            <person name="Hu G."/>
            <person name="Conover J."/>
            <person name="Carlson J."/>
            <person name="Shu S."/>
            <person name="Boston L."/>
            <person name="Williams M."/>
            <person name="Peterson D."/>
            <person name="Mcgee K."/>
            <person name="Jones D."/>
            <person name="Wendel J."/>
            <person name="Stelly D."/>
            <person name="Grimwood J."/>
            <person name="Schmutz J."/>
        </authorList>
    </citation>
    <scope>NUCLEOTIDE SEQUENCE [LARGE SCALE GENOMIC DNA]</scope>
    <source>
        <strain evidence="2">7179.01</strain>
    </source>
</reference>
<feature type="chain" id="PRO_5022678514" description="Secreted protein" evidence="1">
    <location>
        <begin position="26"/>
        <end position="76"/>
    </location>
</feature>
<keyword evidence="3" id="KW-1185">Reference proteome</keyword>
<keyword evidence="1" id="KW-0732">Signal</keyword>
<evidence type="ECO:0000256" key="1">
    <source>
        <dbReference type="SAM" id="SignalP"/>
    </source>
</evidence>
<evidence type="ECO:0000313" key="3">
    <source>
        <dbReference type="Proteomes" id="UP000322667"/>
    </source>
</evidence>
<evidence type="ECO:0008006" key="4">
    <source>
        <dbReference type="Google" id="ProtNLM"/>
    </source>
</evidence>
<dbReference type="PROSITE" id="PS51257">
    <property type="entry name" value="PROKAR_LIPOPROTEIN"/>
    <property type="match status" value="1"/>
</dbReference>
<dbReference type="AlphaFoldDB" id="A0A5D2IR61"/>
<organism evidence="2 3">
    <name type="scientific">Gossypium tomentosum</name>
    <name type="common">Hawaiian cotton</name>
    <name type="synonym">Gossypium sandvicense</name>
    <dbReference type="NCBI Taxonomy" id="34277"/>
    <lineage>
        <taxon>Eukaryota</taxon>
        <taxon>Viridiplantae</taxon>
        <taxon>Streptophyta</taxon>
        <taxon>Embryophyta</taxon>
        <taxon>Tracheophyta</taxon>
        <taxon>Spermatophyta</taxon>
        <taxon>Magnoliopsida</taxon>
        <taxon>eudicotyledons</taxon>
        <taxon>Gunneridae</taxon>
        <taxon>Pentapetalae</taxon>
        <taxon>rosids</taxon>
        <taxon>malvids</taxon>
        <taxon>Malvales</taxon>
        <taxon>Malvaceae</taxon>
        <taxon>Malvoideae</taxon>
        <taxon>Gossypium</taxon>
    </lineage>
</organism>
<dbReference type="EMBL" id="CM017633">
    <property type="protein sequence ID" value="TYH44665.1"/>
    <property type="molecule type" value="Genomic_DNA"/>
</dbReference>